<keyword evidence="2" id="KW-0547">Nucleotide-binding</keyword>
<reference evidence="2" key="1">
    <citation type="journal article" date="2021" name="Proc. Natl. Acad. Sci. U.S.A.">
        <title>A Catalog of Tens of Thousands of Viruses from Human Metagenomes Reveals Hidden Associations with Chronic Diseases.</title>
        <authorList>
            <person name="Tisza M.J."/>
            <person name="Buck C.B."/>
        </authorList>
    </citation>
    <scope>NUCLEOTIDE SEQUENCE</scope>
    <source>
        <strain evidence="2">CtkfK18</strain>
    </source>
</reference>
<keyword evidence="2" id="KW-0067">ATP-binding</keyword>
<dbReference type="InterPro" id="IPR046881">
    <property type="entry name" value="divDNAB"/>
</dbReference>
<dbReference type="Pfam" id="PF20307">
    <property type="entry name" value="divDNAB"/>
    <property type="match status" value="1"/>
</dbReference>
<protein>
    <submittedName>
        <fullName evidence="2">Helicase REPLICATION</fullName>
    </submittedName>
</protein>
<dbReference type="GO" id="GO:0006260">
    <property type="term" value="P:DNA replication"/>
    <property type="evidence" value="ECO:0007669"/>
    <property type="project" value="InterPro"/>
</dbReference>
<dbReference type="InterPro" id="IPR027417">
    <property type="entry name" value="P-loop_NTPase"/>
</dbReference>
<name>A0A8S5VGN9_9CAUD</name>
<proteinExistence type="predicted"/>
<evidence type="ECO:0000259" key="1">
    <source>
        <dbReference type="Pfam" id="PF20307"/>
    </source>
</evidence>
<dbReference type="SUPFAM" id="SSF52540">
    <property type="entry name" value="P-loop containing nucleoside triphosphate hydrolases"/>
    <property type="match status" value="1"/>
</dbReference>
<feature type="domain" description="Divergent DnaB-like ATPase" evidence="1">
    <location>
        <begin position="173"/>
        <end position="449"/>
    </location>
</feature>
<accession>A0A8S5VGN9</accession>
<keyword evidence="2" id="KW-0378">Hydrolase</keyword>
<sequence>MKQALHTAMVNIILQDPKDRFYLTSIKKFLDSIPPENLTEDPDLQETAKFVNKLIDSGIDSKQEVLFHISTVPYSTMFKATLDDTETYTSDYKSYLLKSLTAELMVQNIRPYIDSINSDLNCIEYDYTSKEGADASTRILNYIQSLRDVSENINLDIGKSNILVIDPLAETVDKTVMQTVTSIQEQAAERVKVSKPIDMMVGGGFAPDTLTLFAAITGRGKSLIMHNIALYASKNNKRDQFETDLTPCILFISLELTREKLFRRHLAWCGVSLSEEEIKKMSETEVAELILTASKRMGLNIPIIYVERLKGTDSKKDGFTTTNHVDVANEISNYKRNGFEPIIVIVDYVDRMDVTSLKHAQLGMSGSDGSNVLRQKCKELRDLAIDYNIPVISAIQLNGMAMSMMAECEPYYKYIDILQNFKDDWTSSSKQLGTEVETLVFCHTFGINETVLTESGNDTVITNKYLSMRVMKDRDDNARYIRSKRDDMWESAYLSHLNAAKVGRPYSHLLKTSSLPHVVMAMNAFRIVDDDWGRSITMFYPDENAGRTESYSQVAEEVNEEQKLEELYSE</sequence>
<dbReference type="GO" id="GO:0005524">
    <property type="term" value="F:ATP binding"/>
    <property type="evidence" value="ECO:0007669"/>
    <property type="project" value="InterPro"/>
</dbReference>
<dbReference type="Gene3D" id="3.40.50.300">
    <property type="entry name" value="P-loop containing nucleotide triphosphate hydrolases"/>
    <property type="match status" value="1"/>
</dbReference>
<evidence type="ECO:0000313" key="2">
    <source>
        <dbReference type="EMBL" id="DAG05787.1"/>
    </source>
</evidence>
<organism evidence="2">
    <name type="scientific">Myoviridae sp. ctkfK18</name>
    <dbReference type="NCBI Taxonomy" id="2825165"/>
    <lineage>
        <taxon>Viruses</taxon>
        <taxon>Duplodnaviria</taxon>
        <taxon>Heunggongvirae</taxon>
        <taxon>Uroviricota</taxon>
        <taxon>Caudoviricetes</taxon>
    </lineage>
</organism>
<dbReference type="EMBL" id="BK016265">
    <property type="protein sequence ID" value="DAG05787.1"/>
    <property type="molecule type" value="Genomic_DNA"/>
</dbReference>
<keyword evidence="2" id="KW-0347">Helicase</keyword>
<dbReference type="GO" id="GO:0003678">
    <property type="term" value="F:DNA helicase activity"/>
    <property type="evidence" value="ECO:0007669"/>
    <property type="project" value="InterPro"/>
</dbReference>